<evidence type="ECO:0000313" key="2">
    <source>
        <dbReference type="EMBL" id="KAK7045909.1"/>
    </source>
</evidence>
<name>A0AAN8ZQ51_HALRR</name>
<sequence>MPSPAITSHAPMSPAEVSGVVGDDGGRDTTLQTSASRAYSSSDEEEAARAGKRSKTEEQSFIDTEDPISGVDFDDDDDEDDFVKGDLDDDDDDSNPSSPPTLLGRYRSQQAQKEPLNLGASSSASLASFSIASIMGGAD</sequence>
<gene>
    <name evidence="2" type="ORF">SK128_011201</name>
</gene>
<dbReference type="Proteomes" id="UP001381693">
    <property type="component" value="Unassembled WGS sequence"/>
</dbReference>
<dbReference type="EMBL" id="JAXCGZ010021688">
    <property type="protein sequence ID" value="KAK7045909.1"/>
    <property type="molecule type" value="Genomic_DNA"/>
</dbReference>
<accession>A0AAN8ZQ51</accession>
<reference evidence="2 3" key="1">
    <citation type="submission" date="2023-11" db="EMBL/GenBank/DDBJ databases">
        <title>Halocaridina rubra genome assembly.</title>
        <authorList>
            <person name="Smith C."/>
        </authorList>
    </citation>
    <scope>NUCLEOTIDE SEQUENCE [LARGE SCALE GENOMIC DNA]</scope>
    <source>
        <strain evidence="2">EP-1</strain>
        <tissue evidence="2">Whole</tissue>
    </source>
</reference>
<feature type="compositionally biased region" description="Polar residues" evidence="1">
    <location>
        <begin position="29"/>
        <end position="41"/>
    </location>
</feature>
<evidence type="ECO:0000313" key="3">
    <source>
        <dbReference type="Proteomes" id="UP001381693"/>
    </source>
</evidence>
<proteinExistence type="predicted"/>
<keyword evidence="3" id="KW-1185">Reference proteome</keyword>
<organism evidence="2 3">
    <name type="scientific">Halocaridina rubra</name>
    <name type="common">Hawaiian red shrimp</name>
    <dbReference type="NCBI Taxonomy" id="373956"/>
    <lineage>
        <taxon>Eukaryota</taxon>
        <taxon>Metazoa</taxon>
        <taxon>Ecdysozoa</taxon>
        <taxon>Arthropoda</taxon>
        <taxon>Crustacea</taxon>
        <taxon>Multicrustacea</taxon>
        <taxon>Malacostraca</taxon>
        <taxon>Eumalacostraca</taxon>
        <taxon>Eucarida</taxon>
        <taxon>Decapoda</taxon>
        <taxon>Pleocyemata</taxon>
        <taxon>Caridea</taxon>
        <taxon>Atyoidea</taxon>
        <taxon>Atyidae</taxon>
        <taxon>Halocaridina</taxon>
    </lineage>
</organism>
<feature type="compositionally biased region" description="Acidic residues" evidence="1">
    <location>
        <begin position="72"/>
        <end position="94"/>
    </location>
</feature>
<dbReference type="AlphaFoldDB" id="A0AAN8ZQ51"/>
<protein>
    <submittedName>
        <fullName evidence="2">Uncharacterized protein</fullName>
    </submittedName>
</protein>
<evidence type="ECO:0000256" key="1">
    <source>
        <dbReference type="SAM" id="MobiDB-lite"/>
    </source>
</evidence>
<feature type="region of interest" description="Disordered" evidence="1">
    <location>
        <begin position="1"/>
        <end position="122"/>
    </location>
</feature>
<comment type="caution">
    <text evidence="2">The sequence shown here is derived from an EMBL/GenBank/DDBJ whole genome shotgun (WGS) entry which is preliminary data.</text>
</comment>